<dbReference type="eggNOG" id="KOG1703">
    <property type="taxonomic scope" value="Eukaryota"/>
</dbReference>
<evidence type="ECO:0000313" key="8">
    <source>
        <dbReference type="Proteomes" id="UP000659654"/>
    </source>
</evidence>
<dbReference type="Proteomes" id="UP000582659">
    <property type="component" value="Unassembled WGS sequence"/>
</dbReference>
<dbReference type="EMBL" id="CAJFDI010000002">
    <property type="protein sequence ID" value="CAD5215639.1"/>
    <property type="molecule type" value="Genomic_DNA"/>
</dbReference>
<dbReference type="PROSITE" id="PS00478">
    <property type="entry name" value="LIM_DOMAIN_1"/>
    <property type="match status" value="2"/>
</dbReference>
<keyword evidence="1 4" id="KW-0479">Metal-binding</keyword>
<dbReference type="GO" id="GO:0051371">
    <property type="term" value="F:muscle alpha-actinin binding"/>
    <property type="evidence" value="ECO:0007669"/>
    <property type="project" value="TreeGrafter"/>
</dbReference>
<reference evidence="6" key="2">
    <citation type="submission" date="2020-09" db="EMBL/GenBank/DDBJ databases">
        <authorList>
            <person name="Kikuchi T."/>
        </authorList>
    </citation>
    <scope>NUCLEOTIDE SEQUENCE</scope>
    <source>
        <strain evidence="6">Ka4C1</strain>
    </source>
</reference>
<dbReference type="PANTHER" id="PTHR24214:SF62">
    <property type="entry name" value="LEUPAXIN"/>
    <property type="match status" value="1"/>
</dbReference>
<dbReference type="GO" id="GO:0007507">
    <property type="term" value="P:heart development"/>
    <property type="evidence" value="ECO:0007669"/>
    <property type="project" value="TreeGrafter"/>
</dbReference>
<evidence type="ECO:0000313" key="6">
    <source>
        <dbReference type="EMBL" id="CAD5215639.1"/>
    </source>
</evidence>
<dbReference type="GO" id="GO:0003779">
    <property type="term" value="F:actin binding"/>
    <property type="evidence" value="ECO:0007669"/>
    <property type="project" value="TreeGrafter"/>
</dbReference>
<dbReference type="GO" id="GO:0030036">
    <property type="term" value="P:actin cytoskeleton organization"/>
    <property type="evidence" value="ECO:0007669"/>
    <property type="project" value="TreeGrafter"/>
</dbReference>
<reference evidence="9" key="1">
    <citation type="submission" date="2016-11" db="UniProtKB">
        <authorList>
            <consortium name="WormBaseParasite"/>
        </authorList>
    </citation>
    <scope>IDENTIFICATION</scope>
</reference>
<dbReference type="OrthoDB" id="17591at2759"/>
<dbReference type="CDD" id="cd09396">
    <property type="entry name" value="LIM_DA1"/>
    <property type="match status" value="1"/>
</dbReference>
<feature type="domain" description="LIM zinc-binding" evidence="5">
    <location>
        <begin position="13"/>
        <end position="70"/>
    </location>
</feature>
<evidence type="ECO:0000256" key="3">
    <source>
        <dbReference type="ARBA" id="ARBA00023038"/>
    </source>
</evidence>
<evidence type="ECO:0000259" key="5">
    <source>
        <dbReference type="PROSITE" id="PS50023"/>
    </source>
</evidence>
<feature type="domain" description="LIM zinc-binding" evidence="5">
    <location>
        <begin position="71"/>
        <end position="131"/>
    </location>
</feature>
<dbReference type="PROSITE" id="PS50023">
    <property type="entry name" value="LIM_DOMAIN_2"/>
    <property type="match status" value="2"/>
</dbReference>
<protein>
    <submittedName>
        <fullName evidence="6">(pine wood nematode) hypothetical protein</fullName>
    </submittedName>
</protein>
<dbReference type="SMR" id="A0A1I7SSF3"/>
<name>A0A1I7SSF3_BURXY</name>
<keyword evidence="2 4" id="KW-0862">Zinc</keyword>
<keyword evidence="8" id="KW-1185">Reference proteome</keyword>
<evidence type="ECO:0000256" key="2">
    <source>
        <dbReference type="ARBA" id="ARBA00022833"/>
    </source>
</evidence>
<dbReference type="InterPro" id="IPR001781">
    <property type="entry name" value="Znf_LIM"/>
</dbReference>
<dbReference type="InterPro" id="IPR050604">
    <property type="entry name" value="PDZ-LIM_domain"/>
</dbReference>
<dbReference type="FunFam" id="2.10.110.10:FF:000130">
    <property type="entry name" value="Protein CBG03641"/>
    <property type="match status" value="1"/>
</dbReference>
<sequence length="142" mass="16534">MSELRCAASEDRRMCGYCDASLGEEAVMALNRLWHPDHFLCNACKKPIRQTFQVHGGFPYCVQCYAQTFNPKCAGCNETMVDTCLLALDKHWHPRCFVCNLCGKPLPNGEYYLVDDKPYDLDCHWEKRLEKRTQMNKERTPY</sequence>
<dbReference type="EMBL" id="CAJFCV020000002">
    <property type="protein sequence ID" value="CAG9097607.1"/>
    <property type="molecule type" value="Genomic_DNA"/>
</dbReference>
<dbReference type="PANTHER" id="PTHR24214">
    <property type="entry name" value="PDZ AND LIM DOMAIN PROTEIN ZASP"/>
    <property type="match status" value="1"/>
</dbReference>
<dbReference type="WBParaSite" id="BXY_1597000.1">
    <property type="protein sequence ID" value="BXY_1597000.1"/>
    <property type="gene ID" value="BXY_1597000"/>
</dbReference>
<dbReference type="GO" id="GO:0046872">
    <property type="term" value="F:metal ion binding"/>
    <property type="evidence" value="ECO:0007669"/>
    <property type="project" value="UniProtKB-KW"/>
</dbReference>
<dbReference type="SUPFAM" id="SSF57716">
    <property type="entry name" value="Glucocorticoid receptor-like (DNA-binding domain)"/>
    <property type="match status" value="2"/>
</dbReference>
<organism evidence="7 9">
    <name type="scientific">Bursaphelenchus xylophilus</name>
    <name type="common">Pinewood nematode worm</name>
    <name type="synonym">Aphelenchoides xylophilus</name>
    <dbReference type="NCBI Taxonomy" id="6326"/>
    <lineage>
        <taxon>Eukaryota</taxon>
        <taxon>Metazoa</taxon>
        <taxon>Ecdysozoa</taxon>
        <taxon>Nematoda</taxon>
        <taxon>Chromadorea</taxon>
        <taxon>Rhabditida</taxon>
        <taxon>Tylenchina</taxon>
        <taxon>Tylenchomorpha</taxon>
        <taxon>Aphelenchoidea</taxon>
        <taxon>Aphelenchoididae</taxon>
        <taxon>Bursaphelenchus</taxon>
    </lineage>
</organism>
<dbReference type="SMART" id="SM00132">
    <property type="entry name" value="LIM"/>
    <property type="match status" value="2"/>
</dbReference>
<evidence type="ECO:0000313" key="9">
    <source>
        <dbReference type="WBParaSite" id="BXY_1597000.1"/>
    </source>
</evidence>
<dbReference type="GO" id="GO:0031941">
    <property type="term" value="C:filamentous actin"/>
    <property type="evidence" value="ECO:0007669"/>
    <property type="project" value="TreeGrafter"/>
</dbReference>
<evidence type="ECO:0000313" key="7">
    <source>
        <dbReference type="Proteomes" id="UP000095284"/>
    </source>
</evidence>
<dbReference type="Proteomes" id="UP000095284">
    <property type="component" value="Unplaced"/>
</dbReference>
<dbReference type="Pfam" id="PF00412">
    <property type="entry name" value="LIM"/>
    <property type="match status" value="2"/>
</dbReference>
<evidence type="ECO:0000256" key="4">
    <source>
        <dbReference type="PROSITE-ProRule" id="PRU00125"/>
    </source>
</evidence>
<dbReference type="Gene3D" id="2.10.110.10">
    <property type="entry name" value="Cysteine Rich Protein"/>
    <property type="match status" value="2"/>
</dbReference>
<dbReference type="GO" id="GO:0030018">
    <property type="term" value="C:Z disc"/>
    <property type="evidence" value="ECO:0007669"/>
    <property type="project" value="TreeGrafter"/>
</dbReference>
<evidence type="ECO:0000256" key="1">
    <source>
        <dbReference type="ARBA" id="ARBA00022723"/>
    </source>
</evidence>
<accession>A0A1I7SSF3</accession>
<proteinExistence type="predicted"/>
<gene>
    <name evidence="6" type="ORF">BXYJ_LOCUS4130</name>
</gene>
<dbReference type="Proteomes" id="UP000659654">
    <property type="component" value="Unassembled WGS sequence"/>
</dbReference>
<dbReference type="GO" id="GO:0001725">
    <property type="term" value="C:stress fiber"/>
    <property type="evidence" value="ECO:0007669"/>
    <property type="project" value="TreeGrafter"/>
</dbReference>
<dbReference type="GO" id="GO:0005912">
    <property type="term" value="C:adherens junction"/>
    <property type="evidence" value="ECO:0007669"/>
    <property type="project" value="TreeGrafter"/>
</dbReference>
<keyword evidence="3 4" id="KW-0440">LIM domain</keyword>
<dbReference type="GO" id="GO:0061061">
    <property type="term" value="P:muscle structure development"/>
    <property type="evidence" value="ECO:0007669"/>
    <property type="project" value="TreeGrafter"/>
</dbReference>
<dbReference type="AlphaFoldDB" id="A0A1I7SSF3"/>